<sequence>MTNFEFLQKYLQLQNGIMYDQLVDLGFASISFCQTDPSPFWNLALVDSLLNPNQLAQVENSFSKLGRKPAIYFEGRKDLEPLINFLENKEFKEINEDSWMFYDNRPIDQTYFDSVKKVSSETDLEIFLETFNTCYQKNDPQNPYGELGEYLKIAKSAWFKHASSGRLNYYLVYKENKPVAVSTLNNYFGIGYISNVGSLRSVRGEGFGKAATLFCVQESTNAGNAVHCLATEEGTYPNRFYSRIGFVTKFTAPLFIKAD</sequence>
<feature type="domain" description="N-acetyltransferase" evidence="1">
    <location>
        <begin position="113"/>
        <end position="259"/>
    </location>
</feature>
<accession>A0A1F4YIL2</accession>
<dbReference type="InterPro" id="IPR000182">
    <property type="entry name" value="GNAT_dom"/>
</dbReference>
<dbReference type="SUPFAM" id="SSF55729">
    <property type="entry name" value="Acyl-CoA N-acyltransferases (Nat)"/>
    <property type="match status" value="1"/>
</dbReference>
<organism evidence="2 3">
    <name type="scientific">Candidatus Amesbacteria bacterium RIFCSPHIGHO2_01_FULL_48_32b</name>
    <dbReference type="NCBI Taxonomy" id="1797253"/>
    <lineage>
        <taxon>Bacteria</taxon>
        <taxon>Candidatus Amesiibacteriota</taxon>
    </lineage>
</organism>
<dbReference type="AlphaFoldDB" id="A0A1F4YIL2"/>
<dbReference type="PROSITE" id="PS51186">
    <property type="entry name" value="GNAT"/>
    <property type="match status" value="1"/>
</dbReference>
<evidence type="ECO:0000259" key="1">
    <source>
        <dbReference type="PROSITE" id="PS51186"/>
    </source>
</evidence>
<dbReference type="Gene3D" id="3.40.630.30">
    <property type="match status" value="1"/>
</dbReference>
<evidence type="ECO:0000313" key="3">
    <source>
        <dbReference type="Proteomes" id="UP000178176"/>
    </source>
</evidence>
<protein>
    <recommendedName>
        <fullName evidence="1">N-acetyltransferase domain-containing protein</fullName>
    </recommendedName>
</protein>
<comment type="caution">
    <text evidence="2">The sequence shown here is derived from an EMBL/GenBank/DDBJ whole genome shotgun (WGS) entry which is preliminary data.</text>
</comment>
<name>A0A1F4YIL2_9BACT</name>
<dbReference type="EMBL" id="MEXH01000002">
    <property type="protein sequence ID" value="OGC93083.1"/>
    <property type="molecule type" value="Genomic_DNA"/>
</dbReference>
<dbReference type="InterPro" id="IPR016181">
    <property type="entry name" value="Acyl_CoA_acyltransferase"/>
</dbReference>
<evidence type="ECO:0000313" key="2">
    <source>
        <dbReference type="EMBL" id="OGC93083.1"/>
    </source>
</evidence>
<gene>
    <name evidence="2" type="ORF">A2876_00860</name>
</gene>
<dbReference type="GO" id="GO:0016747">
    <property type="term" value="F:acyltransferase activity, transferring groups other than amino-acyl groups"/>
    <property type="evidence" value="ECO:0007669"/>
    <property type="project" value="InterPro"/>
</dbReference>
<proteinExistence type="predicted"/>
<reference evidence="2 3" key="1">
    <citation type="journal article" date="2016" name="Nat. Commun.">
        <title>Thousands of microbial genomes shed light on interconnected biogeochemical processes in an aquifer system.</title>
        <authorList>
            <person name="Anantharaman K."/>
            <person name="Brown C.T."/>
            <person name="Hug L.A."/>
            <person name="Sharon I."/>
            <person name="Castelle C.J."/>
            <person name="Probst A.J."/>
            <person name="Thomas B.C."/>
            <person name="Singh A."/>
            <person name="Wilkins M.J."/>
            <person name="Karaoz U."/>
            <person name="Brodie E.L."/>
            <person name="Williams K.H."/>
            <person name="Hubbard S.S."/>
            <person name="Banfield J.F."/>
        </authorList>
    </citation>
    <scope>NUCLEOTIDE SEQUENCE [LARGE SCALE GENOMIC DNA]</scope>
</reference>
<dbReference type="Proteomes" id="UP000178176">
    <property type="component" value="Unassembled WGS sequence"/>
</dbReference>